<feature type="non-terminal residue" evidence="1">
    <location>
        <position position="147"/>
    </location>
</feature>
<feature type="non-terminal residue" evidence="1">
    <location>
        <position position="1"/>
    </location>
</feature>
<dbReference type="AlphaFoldDB" id="A0AAV5SST2"/>
<proteinExistence type="predicted"/>
<organism evidence="1 2">
    <name type="scientific">Pristionchus entomophagus</name>
    <dbReference type="NCBI Taxonomy" id="358040"/>
    <lineage>
        <taxon>Eukaryota</taxon>
        <taxon>Metazoa</taxon>
        <taxon>Ecdysozoa</taxon>
        <taxon>Nematoda</taxon>
        <taxon>Chromadorea</taxon>
        <taxon>Rhabditida</taxon>
        <taxon>Rhabditina</taxon>
        <taxon>Diplogasteromorpha</taxon>
        <taxon>Diplogasteroidea</taxon>
        <taxon>Neodiplogasteridae</taxon>
        <taxon>Pristionchus</taxon>
    </lineage>
</organism>
<evidence type="ECO:0000313" key="2">
    <source>
        <dbReference type="Proteomes" id="UP001432027"/>
    </source>
</evidence>
<protein>
    <submittedName>
        <fullName evidence="1">Uncharacterized protein</fullName>
    </submittedName>
</protein>
<name>A0AAV5SST2_9BILA</name>
<dbReference type="EMBL" id="BTSX01000002">
    <property type="protein sequence ID" value="GMS86208.1"/>
    <property type="molecule type" value="Genomic_DNA"/>
</dbReference>
<reference evidence="1" key="1">
    <citation type="submission" date="2023-10" db="EMBL/GenBank/DDBJ databases">
        <title>Genome assembly of Pristionchus species.</title>
        <authorList>
            <person name="Yoshida K."/>
            <person name="Sommer R.J."/>
        </authorList>
    </citation>
    <scope>NUCLEOTIDE SEQUENCE</scope>
    <source>
        <strain evidence="1">RS0144</strain>
    </source>
</reference>
<gene>
    <name evidence="1" type="ORF">PENTCL1PPCAC_8383</name>
</gene>
<evidence type="ECO:0000313" key="1">
    <source>
        <dbReference type="EMBL" id="GMS86208.1"/>
    </source>
</evidence>
<comment type="caution">
    <text evidence="1">The sequence shown here is derived from an EMBL/GenBank/DDBJ whole genome shotgun (WGS) entry which is preliminary data.</text>
</comment>
<dbReference type="Proteomes" id="UP001432027">
    <property type="component" value="Unassembled WGS sequence"/>
</dbReference>
<sequence>TLGFTEKKVLRDISVYHLDDGTVFYHQLSCFPARLYVKCRGKEIEAKLPIYCGSPTIIRDQSGKSIFLLCDNEIFCATFSAGLINITFLREFMTTATHKINYRGWCRQVRNGKDYVYRVQDHPIDDAIVVDDLAYSGVKPLILGVHR</sequence>
<keyword evidence="2" id="KW-1185">Reference proteome</keyword>
<accession>A0AAV5SST2</accession>